<feature type="signal peptide" evidence="2">
    <location>
        <begin position="1"/>
        <end position="24"/>
    </location>
</feature>
<evidence type="ECO:0000256" key="2">
    <source>
        <dbReference type="SAM" id="SignalP"/>
    </source>
</evidence>
<dbReference type="EMBL" id="JAIOIV010000100">
    <property type="protein sequence ID" value="MBZ0157003.1"/>
    <property type="molecule type" value="Genomic_DNA"/>
</dbReference>
<reference evidence="3" key="1">
    <citation type="journal article" date="2021" name="bioRxiv">
        <title>Unraveling nitrogen, sulfur and carbon metabolic pathways and microbial community transcriptional responses to substrate deprivation and toxicity stresses in a bioreactor mimicking anoxic brackish coastal sediment conditions.</title>
        <authorList>
            <person name="Martins P.D."/>
            <person name="Echeveste M.J."/>
            <person name="Arshad A."/>
            <person name="Kurth J."/>
            <person name="Ouboter H."/>
            <person name="Jetten M.S.M."/>
            <person name="Welte C.U."/>
        </authorList>
    </citation>
    <scope>NUCLEOTIDE SEQUENCE</scope>
    <source>
        <strain evidence="3">MAG_39</strain>
    </source>
</reference>
<evidence type="ECO:0000313" key="4">
    <source>
        <dbReference type="Proteomes" id="UP000705867"/>
    </source>
</evidence>
<gene>
    <name evidence="3" type="ORF">K8I29_12435</name>
</gene>
<feature type="region of interest" description="Disordered" evidence="1">
    <location>
        <begin position="502"/>
        <end position="527"/>
    </location>
</feature>
<comment type="caution">
    <text evidence="3">The sequence shown here is derived from an EMBL/GenBank/DDBJ whole genome shotgun (WGS) entry which is preliminary data.</text>
</comment>
<evidence type="ECO:0000256" key="1">
    <source>
        <dbReference type="SAM" id="MobiDB-lite"/>
    </source>
</evidence>
<evidence type="ECO:0000313" key="3">
    <source>
        <dbReference type="EMBL" id="MBZ0157003.1"/>
    </source>
</evidence>
<dbReference type="Proteomes" id="UP000705867">
    <property type="component" value="Unassembled WGS sequence"/>
</dbReference>
<sequence>MSKYLKVSLLAMLAIAMIAGTAFAGTTSVNHLSAGANYSAALEAMGAARNVAIVGTTNASSLPTSKPIAYVLGQNLSSGNLIRMTLSGAAFKGGSAIYVCAINGGGTANIAIGSASPSANATTQSFQVGTIDAPAANVAGGNFVWFTDSADCDAAASNTFPVQLSARSSTGTATVSVDIITAGGITVDDASTATLANFAQEYSVALSSADTVTIDYLGTPGDGTRFIEDAPGGNTIAAPTANKIVITRTGYNLAAVASNATATQGGVNAGLAVNATVSFQDSASWAGINRVILMAANEIGTDPGACSNAAPSLASNSPSGTVSVAIPAARWAGATNLALTTCFQVTGSTNLATRTISGTYDINFGTGGVDTITAPSYATIQTWSLNGYQAIIPWLTLSSTVPTYCLVNNSNSASATMFMDVVTSDAAQTTTNVSLGDIAANTSLLLIFNDQGVQSQDAAGTTTTLNDLSAVSFTGSTSKRYSGKLTVAGNQNNVTMTCAQTDPVTGGKRPVPVLTGDTNVNGPQWKN</sequence>
<feature type="compositionally biased region" description="Polar residues" evidence="1">
    <location>
        <begin position="516"/>
        <end position="527"/>
    </location>
</feature>
<feature type="chain" id="PRO_5037187472" evidence="2">
    <location>
        <begin position="25"/>
        <end position="527"/>
    </location>
</feature>
<reference evidence="3" key="2">
    <citation type="submission" date="2021-08" db="EMBL/GenBank/DDBJ databases">
        <authorList>
            <person name="Dalcin Martins P."/>
        </authorList>
    </citation>
    <scope>NUCLEOTIDE SEQUENCE</scope>
    <source>
        <strain evidence="3">MAG_39</strain>
    </source>
</reference>
<organism evidence="3 4">
    <name type="scientific">Candidatus Nitrobium versatile</name>
    <dbReference type="NCBI Taxonomy" id="2884831"/>
    <lineage>
        <taxon>Bacteria</taxon>
        <taxon>Pseudomonadati</taxon>
        <taxon>Nitrospirota</taxon>
        <taxon>Nitrospiria</taxon>
        <taxon>Nitrospirales</taxon>
        <taxon>Nitrospiraceae</taxon>
        <taxon>Candidatus Nitrobium</taxon>
    </lineage>
</organism>
<proteinExistence type="predicted"/>
<dbReference type="AlphaFoldDB" id="A0A953J5Z2"/>
<accession>A0A953J5Z2</accession>
<keyword evidence="2" id="KW-0732">Signal</keyword>
<name>A0A953J5Z2_9BACT</name>
<protein>
    <submittedName>
        <fullName evidence="3">Uncharacterized protein</fullName>
    </submittedName>
</protein>